<keyword evidence="6" id="KW-1185">Reference proteome</keyword>
<evidence type="ECO:0000256" key="1">
    <source>
        <dbReference type="ARBA" id="ARBA00023015"/>
    </source>
</evidence>
<comment type="caution">
    <text evidence="5">The sequence shown here is derived from an EMBL/GenBank/DDBJ whole genome shotgun (WGS) entry which is preliminary data.</text>
</comment>
<feature type="domain" description="HTH araC/xylS-type" evidence="4">
    <location>
        <begin position="173"/>
        <end position="271"/>
    </location>
</feature>
<reference evidence="5 6" key="1">
    <citation type="submission" date="2021-06" db="EMBL/GenBank/DDBJ databases">
        <authorList>
            <person name="Sun Q."/>
            <person name="Li D."/>
        </authorList>
    </citation>
    <scope>NUCLEOTIDE SEQUENCE [LARGE SCALE GENOMIC DNA]</scope>
    <source>
        <strain evidence="5 6">MSJ-6</strain>
    </source>
</reference>
<evidence type="ECO:0000313" key="5">
    <source>
        <dbReference type="EMBL" id="MBU5673780.1"/>
    </source>
</evidence>
<dbReference type="InterPro" id="IPR003313">
    <property type="entry name" value="AraC-bd"/>
</dbReference>
<dbReference type="Proteomes" id="UP000743001">
    <property type="component" value="Unassembled WGS sequence"/>
</dbReference>
<dbReference type="InterPro" id="IPR018060">
    <property type="entry name" value="HTH_AraC"/>
</dbReference>
<dbReference type="PROSITE" id="PS01124">
    <property type="entry name" value="HTH_ARAC_FAMILY_2"/>
    <property type="match status" value="1"/>
</dbReference>
<keyword evidence="2" id="KW-0238">DNA-binding</keyword>
<evidence type="ECO:0000256" key="3">
    <source>
        <dbReference type="ARBA" id="ARBA00023163"/>
    </source>
</evidence>
<organism evidence="5 6">
    <name type="scientific">Paenibacillus brevis</name>
    <dbReference type="NCBI Taxonomy" id="2841508"/>
    <lineage>
        <taxon>Bacteria</taxon>
        <taxon>Bacillati</taxon>
        <taxon>Bacillota</taxon>
        <taxon>Bacilli</taxon>
        <taxon>Bacillales</taxon>
        <taxon>Paenibacillaceae</taxon>
        <taxon>Paenibacillus</taxon>
    </lineage>
</organism>
<dbReference type="PANTHER" id="PTHR43280">
    <property type="entry name" value="ARAC-FAMILY TRANSCRIPTIONAL REGULATOR"/>
    <property type="match status" value="1"/>
</dbReference>
<protein>
    <submittedName>
        <fullName evidence="5">AraC family transcriptional regulator</fullName>
    </submittedName>
</protein>
<dbReference type="SMART" id="SM00342">
    <property type="entry name" value="HTH_ARAC"/>
    <property type="match status" value="1"/>
</dbReference>
<accession>A0ABS6FU90</accession>
<name>A0ABS6FU90_9BACL</name>
<evidence type="ECO:0000256" key="2">
    <source>
        <dbReference type="ARBA" id="ARBA00023125"/>
    </source>
</evidence>
<dbReference type="PROSITE" id="PS00041">
    <property type="entry name" value="HTH_ARAC_FAMILY_1"/>
    <property type="match status" value="1"/>
</dbReference>
<keyword evidence="3" id="KW-0804">Transcription</keyword>
<dbReference type="InterPro" id="IPR018062">
    <property type="entry name" value="HTH_AraC-typ_CS"/>
</dbReference>
<dbReference type="EMBL" id="JAHLQJ010000017">
    <property type="protein sequence ID" value="MBU5673780.1"/>
    <property type="molecule type" value="Genomic_DNA"/>
</dbReference>
<dbReference type="Pfam" id="PF12833">
    <property type="entry name" value="HTH_18"/>
    <property type="match status" value="1"/>
</dbReference>
<dbReference type="Pfam" id="PF02311">
    <property type="entry name" value="AraC_binding"/>
    <property type="match status" value="1"/>
</dbReference>
<gene>
    <name evidence="5" type="ORF">KQJ23_18260</name>
</gene>
<dbReference type="PANTHER" id="PTHR43280:SF2">
    <property type="entry name" value="HTH-TYPE TRANSCRIPTIONAL REGULATOR EXSA"/>
    <property type="match status" value="1"/>
</dbReference>
<keyword evidence="1" id="KW-0805">Transcription regulation</keyword>
<evidence type="ECO:0000259" key="4">
    <source>
        <dbReference type="PROSITE" id="PS01124"/>
    </source>
</evidence>
<evidence type="ECO:0000313" key="6">
    <source>
        <dbReference type="Proteomes" id="UP000743001"/>
    </source>
</evidence>
<sequence length="292" mass="33287">MTMKRIDLSRNAVDVYEQKHMNGHLVSEHYHPTHQLLFVLEGEGAIRLNGEVRKLTVDDTALIVPYSLHSVMSDSRLTLLVLAFDEEVLDKDMKDQLLHVYFSDSCLLKPGMFAASELRQWLRKMLFEQSRESSPLVRLSLKVQLSQLLLLLVSSVETEVSGAGSSSNRLRAEKIRSYIDSKYFDPLTAGDIASKLGISTRHLNNIFKERYDMTPIQYLTEVRIRVAQKLLEETDKDVISICFEVGYDSVSTFYRSFKAVAKLSPKMYRESNAHASQAGRELAPIINERPDN</sequence>
<proteinExistence type="predicted"/>